<evidence type="ECO:0000259" key="1">
    <source>
        <dbReference type="PROSITE" id="PS51725"/>
    </source>
</evidence>
<proteinExistence type="predicted"/>
<dbReference type="Pfam" id="PF03992">
    <property type="entry name" value="ABM"/>
    <property type="match status" value="1"/>
</dbReference>
<dbReference type="PANTHER" id="PTHR34474">
    <property type="entry name" value="SIGNAL TRANSDUCTION PROTEIN TRAP"/>
    <property type="match status" value="1"/>
</dbReference>
<dbReference type="RefSeq" id="WP_090746210.1">
    <property type="nucleotide sequence ID" value="NZ_FOBW01000008.1"/>
</dbReference>
<keyword evidence="2" id="KW-0503">Monooxygenase</keyword>
<feature type="domain" description="ABM" evidence="1">
    <location>
        <begin position="2"/>
        <end position="90"/>
    </location>
</feature>
<dbReference type="PANTHER" id="PTHR34474:SF4">
    <property type="entry name" value="HEME OXYGENASE (STAPHYLOBILIN-PRODUCING) 1"/>
    <property type="match status" value="1"/>
</dbReference>
<dbReference type="InterPro" id="IPR011008">
    <property type="entry name" value="Dimeric_a/b-barrel"/>
</dbReference>
<keyword evidence="3" id="KW-1185">Reference proteome</keyword>
<dbReference type="GO" id="GO:0004497">
    <property type="term" value="F:monooxygenase activity"/>
    <property type="evidence" value="ECO:0007669"/>
    <property type="project" value="UniProtKB-KW"/>
</dbReference>
<dbReference type="STRING" id="930146.SAMN05192533_108213"/>
<dbReference type="InterPro" id="IPR007138">
    <property type="entry name" value="ABM_dom"/>
</dbReference>
<organism evidence="2 3">
    <name type="scientific">Mesobacillus persicus</name>
    <dbReference type="NCBI Taxonomy" id="930146"/>
    <lineage>
        <taxon>Bacteria</taxon>
        <taxon>Bacillati</taxon>
        <taxon>Bacillota</taxon>
        <taxon>Bacilli</taxon>
        <taxon>Bacillales</taxon>
        <taxon>Bacillaceae</taxon>
        <taxon>Mesobacillus</taxon>
    </lineage>
</organism>
<protein>
    <submittedName>
        <fullName evidence="2">Heme-degrading monooxygenase HmoA</fullName>
    </submittedName>
</protein>
<dbReference type="SUPFAM" id="SSF54909">
    <property type="entry name" value="Dimeric alpha+beta barrel"/>
    <property type="match status" value="1"/>
</dbReference>
<dbReference type="Proteomes" id="UP000198553">
    <property type="component" value="Unassembled WGS sequence"/>
</dbReference>
<gene>
    <name evidence="2" type="ORF">SAMN05192533_108213</name>
</gene>
<dbReference type="EMBL" id="FOBW01000008">
    <property type="protein sequence ID" value="SEN06561.1"/>
    <property type="molecule type" value="Genomic_DNA"/>
</dbReference>
<name>A0A1H8DGX5_9BACI</name>
<sequence length="101" mass="11926">MYIVHSTFDVPPEKAEEVIAIYQKRSKMVDDFKGFLSFQLLQNEKKPGELTVQLEWETKDDYLNWATSNAFKKVHDMEKNYPDQELASIIPKVRKYQVVAR</sequence>
<accession>A0A1H8DGX5</accession>
<dbReference type="Gene3D" id="3.30.70.100">
    <property type="match status" value="1"/>
</dbReference>
<reference evidence="3" key="1">
    <citation type="submission" date="2016-10" db="EMBL/GenBank/DDBJ databases">
        <authorList>
            <person name="Varghese N."/>
            <person name="Submissions S."/>
        </authorList>
    </citation>
    <scope>NUCLEOTIDE SEQUENCE [LARGE SCALE GENOMIC DNA]</scope>
    <source>
        <strain evidence="3">B48,IBRC-M 10115,DSM 25386,CECT 8001</strain>
    </source>
</reference>
<evidence type="ECO:0000313" key="3">
    <source>
        <dbReference type="Proteomes" id="UP000198553"/>
    </source>
</evidence>
<dbReference type="OrthoDB" id="2617048at2"/>
<evidence type="ECO:0000313" key="2">
    <source>
        <dbReference type="EMBL" id="SEN06561.1"/>
    </source>
</evidence>
<dbReference type="AlphaFoldDB" id="A0A1H8DGX5"/>
<dbReference type="InterPro" id="IPR050404">
    <property type="entry name" value="Heme-degrading_MO"/>
</dbReference>
<keyword evidence="2" id="KW-0560">Oxidoreductase</keyword>
<dbReference type="PROSITE" id="PS51725">
    <property type="entry name" value="ABM"/>
    <property type="match status" value="1"/>
</dbReference>